<dbReference type="KEGG" id="ckw:CKALI_04160"/>
<sequence>MLKGGQFTYVKIGTNVASVTNVKMLPYSYKISF</sequence>
<keyword evidence="2" id="KW-1185">Reference proteome</keyword>
<name>A0A6B8VPG8_9CORY</name>
<proteinExistence type="predicted"/>
<dbReference type="AlphaFoldDB" id="A0A6B8VPG8"/>
<gene>
    <name evidence="1" type="ORF">CKALI_04160</name>
</gene>
<organism evidence="1 2">
    <name type="scientific">Corynebacterium kalinowskii</name>
    <dbReference type="NCBI Taxonomy" id="2675216"/>
    <lineage>
        <taxon>Bacteria</taxon>
        <taxon>Bacillati</taxon>
        <taxon>Actinomycetota</taxon>
        <taxon>Actinomycetes</taxon>
        <taxon>Mycobacteriales</taxon>
        <taxon>Corynebacteriaceae</taxon>
        <taxon>Corynebacterium</taxon>
    </lineage>
</organism>
<dbReference type="EMBL" id="CP046452">
    <property type="protein sequence ID" value="QGU01711.1"/>
    <property type="molecule type" value="Genomic_DNA"/>
</dbReference>
<evidence type="ECO:0000313" key="1">
    <source>
        <dbReference type="EMBL" id="QGU01711.1"/>
    </source>
</evidence>
<dbReference type="Proteomes" id="UP000427071">
    <property type="component" value="Chromosome"/>
</dbReference>
<protein>
    <submittedName>
        <fullName evidence="1">Uncharacterized protein</fullName>
    </submittedName>
</protein>
<reference evidence="2" key="1">
    <citation type="submission" date="2019-11" db="EMBL/GenBank/DDBJ databases">
        <title>Complete genome sequence of Corynebacterium kalinowskii 1959, a novel Corynebacterium species isolated from soil of a small paddock in Vilsendorf, Germany.</title>
        <authorList>
            <person name="Schaffert L."/>
            <person name="Ruwe M."/>
            <person name="Milse J."/>
            <person name="Hanuschka K."/>
            <person name="Ortseifen V."/>
            <person name="Droste J."/>
            <person name="Brandt D."/>
            <person name="Schlueter L."/>
            <person name="Kutter Y."/>
            <person name="Vinke S."/>
            <person name="Viehoefer P."/>
            <person name="Jacob L."/>
            <person name="Luebke N.-C."/>
            <person name="Schulte-Berndt E."/>
            <person name="Hain C."/>
            <person name="Linder M."/>
            <person name="Schmidt P."/>
            <person name="Wollenschlaeger L."/>
            <person name="Luttermann T."/>
            <person name="Thieme E."/>
            <person name="Hassa J."/>
            <person name="Haak M."/>
            <person name="Wittchen M."/>
            <person name="Mentz A."/>
            <person name="Persicke M."/>
            <person name="Busche T."/>
            <person name="Ruckert C."/>
        </authorList>
    </citation>
    <scope>NUCLEOTIDE SEQUENCE [LARGE SCALE GENOMIC DNA]</scope>
    <source>
        <strain evidence="2">1959</strain>
    </source>
</reference>
<accession>A0A6B8VPG8</accession>
<evidence type="ECO:0000313" key="2">
    <source>
        <dbReference type="Proteomes" id="UP000427071"/>
    </source>
</evidence>